<dbReference type="RefSeq" id="WP_131154362.1">
    <property type="nucleotide sequence ID" value="NZ_CP036402.1"/>
</dbReference>
<proteinExistence type="predicted"/>
<evidence type="ECO:0000313" key="2">
    <source>
        <dbReference type="Proteomes" id="UP000291469"/>
    </source>
</evidence>
<keyword evidence="2" id="KW-1185">Reference proteome</keyword>
<organism evidence="1 2">
    <name type="scientific">Egibacter rhizosphaerae</name>
    <dbReference type="NCBI Taxonomy" id="1670831"/>
    <lineage>
        <taxon>Bacteria</taxon>
        <taxon>Bacillati</taxon>
        <taxon>Actinomycetota</taxon>
        <taxon>Nitriliruptoria</taxon>
        <taxon>Egibacterales</taxon>
        <taxon>Egibacteraceae</taxon>
        <taxon>Egibacter</taxon>
    </lineage>
</organism>
<dbReference type="OrthoDB" id="1814561at2"/>
<dbReference type="Proteomes" id="UP000291469">
    <property type="component" value="Chromosome"/>
</dbReference>
<accession>A0A411YDS3</accession>
<protein>
    <submittedName>
        <fullName evidence="1">Uncharacterized protein</fullName>
    </submittedName>
</protein>
<reference evidence="1 2" key="1">
    <citation type="submission" date="2019-01" db="EMBL/GenBank/DDBJ databases">
        <title>Egibacter rhizosphaerae EGI 80759T.</title>
        <authorList>
            <person name="Chen D.-D."/>
            <person name="Tian Y."/>
            <person name="Jiao J.-Y."/>
            <person name="Zhang X.-T."/>
            <person name="Zhang Y.-G."/>
            <person name="Zhang Y."/>
            <person name="Xiao M."/>
            <person name="Shu W.-S."/>
            <person name="Li W.-J."/>
        </authorList>
    </citation>
    <scope>NUCLEOTIDE SEQUENCE [LARGE SCALE GENOMIC DNA]</scope>
    <source>
        <strain evidence="1 2">EGI 80759</strain>
    </source>
</reference>
<dbReference type="KEGG" id="erz:ER308_07270"/>
<dbReference type="EMBL" id="CP036402">
    <property type="protein sequence ID" value="QBI19365.1"/>
    <property type="molecule type" value="Genomic_DNA"/>
</dbReference>
<sequence>MRYVSKPQEVEAIQWRGDNPEEVASFLGGMAYFDVSAPVGGPDDGQHELTIDAGKDGAQGPVPVPVGHWVVRKPGDVTHLWPVDPDHFAHKYEPADQGSSDE</sequence>
<dbReference type="AlphaFoldDB" id="A0A411YDS3"/>
<name>A0A411YDS3_9ACTN</name>
<gene>
    <name evidence="1" type="ORF">ER308_07270</name>
</gene>
<evidence type="ECO:0000313" key="1">
    <source>
        <dbReference type="EMBL" id="QBI19365.1"/>
    </source>
</evidence>